<dbReference type="PANTHER" id="PTHR34075">
    <property type="entry name" value="BLR3430 PROTEIN"/>
    <property type="match status" value="1"/>
</dbReference>
<dbReference type="SUPFAM" id="SSF50249">
    <property type="entry name" value="Nucleic acid-binding proteins"/>
    <property type="match status" value="1"/>
</dbReference>
<dbReference type="Pfam" id="PF01796">
    <property type="entry name" value="OB_ChsH2_C"/>
    <property type="match status" value="1"/>
</dbReference>
<dbReference type="AlphaFoldDB" id="A0A2R4XG51"/>
<sequence length="129" mass="14622">MTTEIAVDVDSINKPYWDGLKQGQLFYQACQCGHHWLPPSRHCPACLNENVTWQQASGEATVVSWVVYHVAYNPEFKDRLPYNVAIVRLREGPQLITNIEGDTQRLAVGETVRLKVDLGLEQPLARFSI</sequence>
<dbReference type="PANTHER" id="PTHR34075:SF5">
    <property type="entry name" value="BLR3430 PROTEIN"/>
    <property type="match status" value="1"/>
</dbReference>
<evidence type="ECO:0000259" key="1">
    <source>
        <dbReference type="Pfam" id="PF01796"/>
    </source>
</evidence>
<organism evidence="3 4">
    <name type="scientific">Orrella marina</name>
    <dbReference type="NCBI Taxonomy" id="2163011"/>
    <lineage>
        <taxon>Bacteria</taxon>
        <taxon>Pseudomonadati</taxon>
        <taxon>Pseudomonadota</taxon>
        <taxon>Betaproteobacteria</taxon>
        <taxon>Burkholderiales</taxon>
        <taxon>Alcaligenaceae</taxon>
        <taxon>Orrella</taxon>
    </lineage>
</organism>
<dbReference type="EMBL" id="CP028901">
    <property type="protein sequence ID" value="AWB32800.1"/>
    <property type="molecule type" value="Genomic_DNA"/>
</dbReference>
<evidence type="ECO:0000259" key="2">
    <source>
        <dbReference type="Pfam" id="PF12172"/>
    </source>
</evidence>
<dbReference type="InterPro" id="IPR002878">
    <property type="entry name" value="ChsH2_C"/>
</dbReference>
<keyword evidence="4" id="KW-1185">Reference proteome</keyword>
<dbReference type="Gene3D" id="6.10.30.10">
    <property type="match status" value="1"/>
</dbReference>
<dbReference type="InterPro" id="IPR052513">
    <property type="entry name" value="Thioester_dehydratase-like"/>
</dbReference>
<dbReference type="KEGG" id="boz:DBV39_02675"/>
<gene>
    <name evidence="3" type="ORF">DBV39_02675</name>
</gene>
<feature type="domain" description="ChsH2 C-terminal OB-fold" evidence="1">
    <location>
        <begin position="53"/>
        <end position="115"/>
    </location>
</feature>
<keyword evidence="3" id="KW-0238">DNA-binding</keyword>
<protein>
    <submittedName>
        <fullName evidence="3">DNA-binding protein</fullName>
    </submittedName>
</protein>
<dbReference type="InterPro" id="IPR012340">
    <property type="entry name" value="NA-bd_OB-fold"/>
</dbReference>
<name>A0A2R4XG51_9BURK</name>
<proteinExistence type="predicted"/>
<dbReference type="Pfam" id="PF12172">
    <property type="entry name" value="zf-ChsH2"/>
    <property type="match status" value="1"/>
</dbReference>
<dbReference type="GO" id="GO:0003677">
    <property type="term" value="F:DNA binding"/>
    <property type="evidence" value="ECO:0007669"/>
    <property type="project" value="UniProtKB-KW"/>
</dbReference>
<dbReference type="Proteomes" id="UP000244571">
    <property type="component" value="Chromosome"/>
</dbReference>
<dbReference type="RefSeq" id="WP_108620241.1">
    <property type="nucleotide sequence ID" value="NZ_CP028901.1"/>
</dbReference>
<dbReference type="OrthoDB" id="5514845at2"/>
<feature type="domain" description="ChsH2 rubredoxin-like zinc ribbon" evidence="2">
    <location>
        <begin position="17"/>
        <end position="51"/>
    </location>
</feature>
<dbReference type="InterPro" id="IPR022002">
    <property type="entry name" value="ChsH2_Znr"/>
</dbReference>
<evidence type="ECO:0000313" key="4">
    <source>
        <dbReference type="Proteomes" id="UP000244571"/>
    </source>
</evidence>
<evidence type="ECO:0000313" key="3">
    <source>
        <dbReference type="EMBL" id="AWB32800.1"/>
    </source>
</evidence>
<reference evidence="3 4" key="1">
    <citation type="submission" date="2018-04" db="EMBL/GenBank/DDBJ databases">
        <title>Bordetella sp. HZ20 isolated from seawater.</title>
        <authorList>
            <person name="Sun C."/>
        </authorList>
    </citation>
    <scope>NUCLEOTIDE SEQUENCE [LARGE SCALE GENOMIC DNA]</scope>
    <source>
        <strain evidence="3 4">HZ20</strain>
    </source>
</reference>
<accession>A0A2R4XG51</accession>